<keyword evidence="2" id="KW-1185">Reference proteome</keyword>
<organism evidence="1 2">
    <name type="scientific">Shewanella holmiensis</name>
    <dbReference type="NCBI Taxonomy" id="2952222"/>
    <lineage>
        <taxon>Bacteria</taxon>
        <taxon>Pseudomonadati</taxon>
        <taxon>Pseudomonadota</taxon>
        <taxon>Gammaproteobacteria</taxon>
        <taxon>Alteromonadales</taxon>
        <taxon>Shewanellaceae</taxon>
        <taxon>Shewanella</taxon>
    </lineage>
</organism>
<reference evidence="1" key="1">
    <citation type="journal article" date="2023" name="Int. J. Syst. Evol. Microbiol.">
        <title>&lt;i&gt;Shewanella septentrionalis&lt;/i&gt; sp. nov. and &lt;i&gt;Shewanella holmiensis&lt;/i&gt; sp. nov., isolated from Baltic Sea water and sediments.</title>
        <authorList>
            <person name="Martin-Rodriguez A.J."/>
            <person name="Thorell K."/>
            <person name="Joffre E."/>
            <person name="Jensie-Markopoulos S."/>
            <person name="Moore E.R.B."/>
            <person name="Sjoling A."/>
        </authorList>
    </citation>
    <scope>NUCLEOTIDE SEQUENCE</scope>
    <source>
        <strain evidence="1">SP1S2-7</strain>
    </source>
</reference>
<proteinExistence type="predicted"/>
<sequence length="67" mass="7295">MSVKEIIVQENLVILDSVTFAVEFRDPSVISIRQHPTGPCFVCGPARAVLSEEQAQELIAAGVTDLR</sequence>
<dbReference type="EMBL" id="JAMTCD010000013">
    <property type="protein sequence ID" value="MCT7942397.1"/>
    <property type="molecule type" value="Genomic_DNA"/>
</dbReference>
<gene>
    <name evidence="1" type="ORF">NE535_11395</name>
</gene>
<accession>A0A9X2WN38</accession>
<dbReference type="AlphaFoldDB" id="A0A9X2WN38"/>
<protein>
    <submittedName>
        <fullName evidence="1">Uncharacterized protein</fullName>
    </submittedName>
</protein>
<evidence type="ECO:0000313" key="1">
    <source>
        <dbReference type="EMBL" id="MCT7942397.1"/>
    </source>
</evidence>
<dbReference type="RefSeq" id="WP_261298763.1">
    <property type="nucleotide sequence ID" value="NZ_JAMTCD010000013.1"/>
</dbReference>
<name>A0A9X2WN38_9GAMM</name>
<dbReference type="Proteomes" id="UP001155546">
    <property type="component" value="Unassembled WGS sequence"/>
</dbReference>
<comment type="caution">
    <text evidence="1">The sequence shown here is derived from an EMBL/GenBank/DDBJ whole genome shotgun (WGS) entry which is preliminary data.</text>
</comment>
<evidence type="ECO:0000313" key="2">
    <source>
        <dbReference type="Proteomes" id="UP001155546"/>
    </source>
</evidence>